<evidence type="ECO:0000313" key="11">
    <source>
        <dbReference type="EMBL" id="OEE30627.1"/>
    </source>
</evidence>
<dbReference type="InterPro" id="IPR015931">
    <property type="entry name" value="Acnase/IPM_dHydase_lsu_aba_1/3"/>
</dbReference>
<dbReference type="RefSeq" id="WP_017041867.1">
    <property type="nucleotide sequence ID" value="NZ_AJYQ02000137.1"/>
</dbReference>
<organism evidence="11 12">
    <name type="scientific">Vibrio genomosp. F10 str. ZF-129</name>
    <dbReference type="NCBI Taxonomy" id="1187848"/>
    <lineage>
        <taxon>Bacteria</taxon>
        <taxon>Pseudomonadati</taxon>
        <taxon>Pseudomonadota</taxon>
        <taxon>Gammaproteobacteria</taxon>
        <taxon>Vibrionales</taxon>
        <taxon>Vibrionaceae</taxon>
        <taxon>Vibrio</taxon>
    </lineage>
</organism>
<dbReference type="Pfam" id="PF00330">
    <property type="entry name" value="Aconitase"/>
    <property type="match status" value="1"/>
</dbReference>
<dbReference type="OrthoDB" id="9764318at2"/>
<dbReference type="InterPro" id="IPR036008">
    <property type="entry name" value="Aconitase_4Fe-4S_dom"/>
</dbReference>
<protein>
    <recommendedName>
        <fullName evidence="3 8">Aconitate hydratase</fullName>
        <shortName evidence="8">Aconitase</shortName>
        <ecNumber evidence="3 8">4.2.1.3</ecNumber>
    </recommendedName>
</protein>
<evidence type="ECO:0000256" key="6">
    <source>
        <dbReference type="ARBA" id="ARBA00023014"/>
    </source>
</evidence>
<dbReference type="InterPro" id="IPR006249">
    <property type="entry name" value="Aconitase/IRP2"/>
</dbReference>
<keyword evidence="8" id="KW-0004">4Fe-4S</keyword>
<dbReference type="InterPro" id="IPR000573">
    <property type="entry name" value="AconitaseA/IPMdHydase_ssu_swvl"/>
</dbReference>
<comment type="function">
    <text evidence="8">Catalyzes the isomerization of citrate to isocitrate via cis-aconitate.</text>
</comment>
<dbReference type="Proteomes" id="UP000094741">
    <property type="component" value="Unassembled WGS sequence"/>
</dbReference>
<accession>A0A1E5B9N9</accession>
<keyword evidence="8" id="KW-0456">Lyase</keyword>
<evidence type="ECO:0000256" key="2">
    <source>
        <dbReference type="ARBA" id="ARBA00007185"/>
    </source>
</evidence>
<dbReference type="InterPro" id="IPR015928">
    <property type="entry name" value="Aconitase/3IPM_dehydase_swvl"/>
</dbReference>
<dbReference type="EC" id="4.2.1.3" evidence="3 8"/>
<evidence type="ECO:0000256" key="5">
    <source>
        <dbReference type="ARBA" id="ARBA00023004"/>
    </source>
</evidence>
<dbReference type="PANTHER" id="PTHR11670">
    <property type="entry name" value="ACONITASE/IRON-RESPONSIVE ELEMENT FAMILY MEMBER"/>
    <property type="match status" value="1"/>
</dbReference>
<dbReference type="Gene3D" id="6.10.190.10">
    <property type="match status" value="1"/>
</dbReference>
<dbReference type="STRING" id="1187848.A1QO_14955"/>
<dbReference type="NCBIfam" id="TIGR02333">
    <property type="entry name" value="2met_isocit_dHY"/>
    <property type="match status" value="1"/>
</dbReference>
<evidence type="ECO:0000256" key="8">
    <source>
        <dbReference type="RuleBase" id="RU361275"/>
    </source>
</evidence>
<gene>
    <name evidence="11" type="ORF">A1QO_14955</name>
</gene>
<dbReference type="eggNOG" id="COG1048">
    <property type="taxonomic scope" value="Bacteria"/>
</dbReference>
<keyword evidence="6 8" id="KW-0411">Iron-sulfur</keyword>
<feature type="domain" description="Aconitase/3-isopropylmalate dehydratase large subunit alpha/beta/alpha" evidence="9">
    <location>
        <begin position="71"/>
        <end position="538"/>
    </location>
</feature>
<dbReference type="Gene3D" id="3.30.499.10">
    <property type="entry name" value="Aconitase, domain 3"/>
    <property type="match status" value="2"/>
</dbReference>
<comment type="cofactor">
    <cofactor evidence="1">
        <name>[4Fe-4S] cluster</name>
        <dbReference type="ChEBI" id="CHEBI:49883"/>
    </cofactor>
</comment>
<dbReference type="GO" id="GO:0019679">
    <property type="term" value="P:propionate metabolic process, methylcitrate cycle"/>
    <property type="evidence" value="ECO:0007669"/>
    <property type="project" value="InterPro"/>
</dbReference>
<dbReference type="GO" id="GO:0051539">
    <property type="term" value="F:4 iron, 4 sulfur cluster binding"/>
    <property type="evidence" value="ECO:0007669"/>
    <property type="project" value="UniProtKB-KW"/>
</dbReference>
<evidence type="ECO:0000259" key="9">
    <source>
        <dbReference type="Pfam" id="PF00330"/>
    </source>
</evidence>
<evidence type="ECO:0000256" key="7">
    <source>
        <dbReference type="ARBA" id="ARBA00023501"/>
    </source>
</evidence>
<dbReference type="GO" id="GO:0046872">
    <property type="term" value="F:metal ion binding"/>
    <property type="evidence" value="ECO:0007669"/>
    <property type="project" value="UniProtKB-KW"/>
</dbReference>
<dbReference type="Pfam" id="PF00694">
    <property type="entry name" value="Aconitase_C"/>
    <property type="match status" value="1"/>
</dbReference>
<comment type="similarity">
    <text evidence="2 8">Belongs to the aconitase/IPM isomerase family.</text>
</comment>
<comment type="catalytic activity">
    <reaction evidence="7 8">
        <text>citrate = D-threo-isocitrate</text>
        <dbReference type="Rhea" id="RHEA:10336"/>
        <dbReference type="ChEBI" id="CHEBI:15562"/>
        <dbReference type="ChEBI" id="CHEBI:16947"/>
        <dbReference type="EC" id="4.2.1.3"/>
    </reaction>
</comment>
<evidence type="ECO:0000256" key="3">
    <source>
        <dbReference type="ARBA" id="ARBA00012926"/>
    </source>
</evidence>
<dbReference type="InterPro" id="IPR012708">
    <property type="entry name" value="2Me_IsoCit_deHydtase_FeS-dep"/>
</dbReference>
<evidence type="ECO:0000256" key="1">
    <source>
        <dbReference type="ARBA" id="ARBA00001966"/>
    </source>
</evidence>
<dbReference type="NCBIfam" id="NF009520">
    <property type="entry name" value="PRK12881.1"/>
    <property type="match status" value="1"/>
</dbReference>
<dbReference type="GO" id="GO:0003994">
    <property type="term" value="F:aconitate hydratase activity"/>
    <property type="evidence" value="ECO:0007669"/>
    <property type="project" value="UniProtKB-EC"/>
</dbReference>
<proteinExistence type="inferred from homology"/>
<dbReference type="AlphaFoldDB" id="A0A1E5B9N9"/>
<evidence type="ECO:0000313" key="12">
    <source>
        <dbReference type="Proteomes" id="UP000094741"/>
    </source>
</evidence>
<dbReference type="NCBIfam" id="NF006757">
    <property type="entry name" value="PRK09277.1"/>
    <property type="match status" value="1"/>
</dbReference>
<dbReference type="InterPro" id="IPR001030">
    <property type="entry name" value="Acoase/IPM_deHydtase_lsu_aba"/>
</dbReference>
<dbReference type="NCBIfam" id="TIGR01341">
    <property type="entry name" value="aconitase_1"/>
    <property type="match status" value="1"/>
</dbReference>
<dbReference type="EMBL" id="AJYQ02000137">
    <property type="protein sequence ID" value="OEE30627.1"/>
    <property type="molecule type" value="Genomic_DNA"/>
</dbReference>
<name>A0A1E5B9N9_9VIBR</name>
<keyword evidence="5 8" id="KW-0408">Iron</keyword>
<evidence type="ECO:0000256" key="4">
    <source>
        <dbReference type="ARBA" id="ARBA00022723"/>
    </source>
</evidence>
<comment type="caution">
    <text evidence="11">The sequence shown here is derived from an EMBL/GenBank/DDBJ whole genome shotgun (WGS) entry which is preliminary data.</text>
</comment>
<feature type="domain" description="Aconitase A/isopropylmalate dehydratase small subunit swivel" evidence="10">
    <location>
        <begin position="661"/>
        <end position="792"/>
    </location>
</feature>
<reference evidence="11 12" key="1">
    <citation type="journal article" date="2012" name="Science">
        <title>Ecological populations of bacteria act as socially cohesive units of antibiotic production and resistance.</title>
        <authorList>
            <person name="Cordero O.X."/>
            <person name="Wildschutte H."/>
            <person name="Kirkup B."/>
            <person name="Proehl S."/>
            <person name="Ngo L."/>
            <person name="Hussain F."/>
            <person name="Le Roux F."/>
            <person name="Mincer T."/>
            <person name="Polz M.F."/>
        </authorList>
    </citation>
    <scope>NUCLEOTIDE SEQUENCE [LARGE SCALE GENOMIC DNA]</scope>
    <source>
        <strain evidence="11 12">ZF-129</strain>
    </source>
</reference>
<dbReference type="PRINTS" id="PR00415">
    <property type="entry name" value="ACONITASE"/>
</dbReference>
<dbReference type="Gene3D" id="3.20.19.10">
    <property type="entry name" value="Aconitase, domain 4"/>
    <property type="match status" value="1"/>
</dbReference>
<dbReference type="SUPFAM" id="SSF52016">
    <property type="entry name" value="LeuD/IlvD-like"/>
    <property type="match status" value="1"/>
</dbReference>
<sequence>MPNFSVNQRYRKSLPETQLDYFDAREAINRISPGSYETLPYTSRILAEQLVRRCDPSQLTDSLKQIIDRKSDLDFPWYPARVVCHDILGQTALVDLAGLRDAIAKEGGDPASVNPVVETQLIVDHSLAVEHAGFQKDAFDKNRAIEERRNEDRFHFIEWCKTAFKNVSVIPAGNGIMHQINLEKMSPVVQSQNGIAFPDTCVGTDSHTPHVDALGVLAIGVGGLEAETVMLGRPSMMRLPDIVGVKLVGKRQAGITATDIVLAITELLRNERVVSSYLEFFGEGVRDLTIGDRATIANMTPEYGATAGMFYIDEQTINYLTLTGREADQVELVERYAKQTGLWADDLESAVYERVIEFDLSTVQRNLAGPSNPHRRLPTAELTERGIAGKWTDNGNQMPDGAVIIAAITSCTNTSNPRNVVAAALVAKKANELGLVRKPWVKTSFAPGSKVAKLYLEEAGLLPEMEKLGFGIVGYACTTCNGMSGALSPDIQNEIIERDLYTTAVLSGNRNFDGRIHPYAKQAFLASPPLVVVYAIAGTIRFDIEKDSLGFDSSGNPIYLNDLWPSDEEIDSVVNRHVKPEQFNQIYIKMFKLDESETNLNPLYDWREKSTYIRKPPYWEGALAGERSLKNMRPLALLGDNITTDHLSPSNAILASSAAGEYLTKMDVPEEDFNSYATHRGDHLTAQRATFANPKLFNEMVKENGEVVQGSLARVEPEGKVMRMWEAIETYMDRKQPLIIVAGGDYGQGSSRDWAAKGVRLAGVEVIVAEGFERIHRTNLVGMGVLPLEFKSGQNRHTFNLDGSEIYDVLGDIRPGGDLVLSITRTDGEQFNVDVTCRLDTEDEVNVYNAGGVLQRFAQDFLSQSLSQLPLQSQYNFHSHSQAGPV</sequence>
<dbReference type="SUPFAM" id="SSF53732">
    <property type="entry name" value="Aconitase iron-sulfur domain"/>
    <property type="match status" value="1"/>
</dbReference>
<dbReference type="FunFam" id="3.20.19.10:FF:000006">
    <property type="entry name" value="Aconitate hydratase 1"/>
    <property type="match status" value="1"/>
</dbReference>
<keyword evidence="4" id="KW-0479">Metal-binding</keyword>
<evidence type="ECO:0000259" key="10">
    <source>
        <dbReference type="Pfam" id="PF00694"/>
    </source>
</evidence>